<evidence type="ECO:0000313" key="3">
    <source>
        <dbReference type="Proteomes" id="UP001470230"/>
    </source>
</evidence>
<dbReference type="SUPFAM" id="SSF52058">
    <property type="entry name" value="L domain-like"/>
    <property type="match status" value="4"/>
</dbReference>
<gene>
    <name evidence="2" type="ORF">M9Y10_018572</name>
</gene>
<evidence type="ECO:0000313" key="2">
    <source>
        <dbReference type="EMBL" id="KAK8849979.1"/>
    </source>
</evidence>
<accession>A0ABR2HMS0</accession>
<dbReference type="Proteomes" id="UP001470230">
    <property type="component" value="Unassembled WGS sequence"/>
</dbReference>
<organism evidence="2 3">
    <name type="scientific">Tritrichomonas musculus</name>
    <dbReference type="NCBI Taxonomy" id="1915356"/>
    <lineage>
        <taxon>Eukaryota</taxon>
        <taxon>Metamonada</taxon>
        <taxon>Parabasalia</taxon>
        <taxon>Tritrichomonadida</taxon>
        <taxon>Tritrichomonadidae</taxon>
        <taxon>Tritrichomonas</taxon>
    </lineage>
</organism>
<feature type="coiled-coil region" evidence="1">
    <location>
        <begin position="260"/>
        <end position="344"/>
    </location>
</feature>
<dbReference type="InterPro" id="IPR032675">
    <property type="entry name" value="LRR_dom_sf"/>
</dbReference>
<dbReference type="Pfam" id="PF13306">
    <property type="entry name" value="LRR_5"/>
    <property type="match status" value="5"/>
</dbReference>
<comment type="caution">
    <text evidence="2">The sequence shown here is derived from an EMBL/GenBank/DDBJ whole genome shotgun (WGS) entry which is preliminary data.</text>
</comment>
<proteinExistence type="predicted"/>
<keyword evidence="1" id="KW-0175">Coiled coil</keyword>
<evidence type="ECO:0000256" key="1">
    <source>
        <dbReference type="SAM" id="Coils"/>
    </source>
</evidence>
<dbReference type="InterPro" id="IPR026906">
    <property type="entry name" value="LRR_5"/>
</dbReference>
<reference evidence="2 3" key="1">
    <citation type="submission" date="2024-04" db="EMBL/GenBank/DDBJ databases">
        <title>Tritrichomonas musculus Genome.</title>
        <authorList>
            <person name="Alves-Ferreira E."/>
            <person name="Grigg M."/>
            <person name="Lorenzi H."/>
            <person name="Galac M."/>
        </authorList>
    </citation>
    <scope>NUCLEOTIDE SEQUENCE [LARGE SCALE GENOMIC DNA]</scope>
    <source>
        <strain evidence="2 3">EAF2021</strain>
    </source>
</reference>
<keyword evidence="3" id="KW-1185">Reference proteome</keyword>
<dbReference type="InterPro" id="IPR053139">
    <property type="entry name" value="Surface_bspA-like"/>
</dbReference>
<dbReference type="EMBL" id="JAPFFF010000025">
    <property type="protein sequence ID" value="KAK8849979.1"/>
    <property type="molecule type" value="Genomic_DNA"/>
</dbReference>
<name>A0ABR2HMS0_9EUKA</name>
<protein>
    <submittedName>
        <fullName evidence="2">Beta-1,3-glucan linked protein</fullName>
    </submittedName>
</protein>
<dbReference type="PANTHER" id="PTHR45661">
    <property type="entry name" value="SURFACE ANTIGEN"/>
    <property type="match status" value="1"/>
</dbReference>
<dbReference type="PANTHER" id="PTHR45661:SF3">
    <property type="entry name" value="IG-LIKE DOMAIN-CONTAINING PROTEIN"/>
    <property type="match status" value="1"/>
</dbReference>
<dbReference type="Gene3D" id="3.80.10.10">
    <property type="entry name" value="Ribonuclease Inhibitor"/>
    <property type="match status" value="6"/>
</dbReference>
<sequence length="1358" mass="154723">MNKPTHGINSPGTLCFSKYKDRIFPFDVTSLLSYIKLEPNEDNENLINNFLLEFNEKTILTDDSIKDFVNFSETKIVDLEIEKLFPLYYIANILNNTNLIELIESYFFDHTEDFINQLYHISTTQNNIKNQYFENIVSEHLLDYVKYEKLTLFKISTLHRILTKYKLKNGSLENQKIYDFLFEILLKHGTDASVLFLLLDHPMKNKYIIKKLLIDEYSEIFDFHYIDESFCKSTCSNQNALIKQYLLLNNQQDEVIETLKSEQEIELKKLREEINEINEEKSHFVTTLQQDNDLDNIRNELAKLKENMSLFVTQEHHETVVKKLKDEINELKEENIRIQLVQSNKLDKLNKVVYESSKCTGSNDNLEVFNSLSGESQNFIFSGLLSFKFSTQINQKIGSLLLFLSNENQKSKREKDIKENYVYICSKQMNESLSKLTSIDSIEIKANIVSILYENGSLDSEEFINNINNFDDLISIEFQYPLLNKKVYEIIKNMKQTKCHKLKINLLISGIEKTTKVFQKQQEINKITLDSSVKIITGGLGEGSFEFCSNVTELSISNSITLIGGGAFNSLHNLKELNLPSSVEVIEGGAFSECFLLTEITFPPELKEIYSNAFRRCRNLKNIIIDPYNTKIGPNAFPECPLLKHFTLHPSIKNISKFDFDNTSLYDIRELIIPETVTSISSDAFSNCRNLYKITILPSMKSVGCIGADYLQCIEINPYQTNIDYFVAPALNHFVFHSSVDCIEHINLSLFRNVKKITIPDTVKSIAPGSFYGYSSLEEITIPNSIVSIEFDTFKECKKLKNVTIPSSVKKIHGGVFCQCSSLEEITIPNSVEFIGGGCFSYCKSLKKITFPESLKSIENHLFFHCDNLHEVNIPNTMSLICRNAFDCCQNLQNITIPESLNVIGYKAFVGMSIRTITIPKKVASIKDEAFCGCLNLFEVKFDANSNLIEIGKNAFYKCISLKLINIPDNVNSIGEGAFKECSQLEEILLPKRLKAIENDLFYHCTSLKIIDIKNNYDIKTIGAGAFNNCAITEITFPYSIISIGCGAFYCCEKLQNVSLSYDLETIEEYAFYGCKSLSSIILYQVSYLGQGAFENCELISVSIYSQNITKIEPYTFKNCTSLHAFSFNQFIKSIGKDAFLGCPLDSLVLSSPLTSIEEWSFHGCNLIEIEIPSSVTSIENNAFNDCKHMKNITIPSSVKTIGDYSFYNCRSLRQIEIPKSVKRIGKYAFSRCVGLVKVTFENDSLLIEFEEYLFSECNSLKQVQIPSSVTSIGKYAFNNCGRLEYVEFDNPCNVTEFGSFSFRGCNSLTQIKIPNSIRKVGDYAFSNCNNLQPFSFPSNVTVGINVFYNPKKACQIM</sequence>